<comment type="caution">
    <text evidence="3">The sequence shown here is derived from an EMBL/GenBank/DDBJ whole genome shotgun (WGS) entry which is preliminary data.</text>
</comment>
<evidence type="ECO:0000313" key="3">
    <source>
        <dbReference type="EMBL" id="MDT9598680.1"/>
    </source>
</evidence>
<feature type="transmembrane region" description="Helical" evidence="1">
    <location>
        <begin position="204"/>
        <end position="224"/>
    </location>
</feature>
<dbReference type="GO" id="GO:0016787">
    <property type="term" value="F:hydrolase activity"/>
    <property type="evidence" value="ECO:0007669"/>
    <property type="project" value="UniProtKB-KW"/>
</dbReference>
<dbReference type="RefSeq" id="WP_315724943.1">
    <property type="nucleotide sequence ID" value="NZ_JAVUPU010000003.1"/>
</dbReference>
<feature type="transmembrane region" description="Helical" evidence="1">
    <location>
        <begin position="180"/>
        <end position="198"/>
    </location>
</feature>
<organism evidence="3 4">
    <name type="scientific">Sphingosinicella rhizophila</name>
    <dbReference type="NCBI Taxonomy" id="3050082"/>
    <lineage>
        <taxon>Bacteria</taxon>
        <taxon>Pseudomonadati</taxon>
        <taxon>Pseudomonadota</taxon>
        <taxon>Alphaproteobacteria</taxon>
        <taxon>Sphingomonadales</taxon>
        <taxon>Sphingosinicellaceae</taxon>
        <taxon>Sphingosinicella</taxon>
    </lineage>
</organism>
<dbReference type="PROSITE" id="PS51257">
    <property type="entry name" value="PROKAR_LIPOPROTEIN"/>
    <property type="match status" value="1"/>
</dbReference>
<evidence type="ECO:0000259" key="2">
    <source>
        <dbReference type="Pfam" id="PF02517"/>
    </source>
</evidence>
<dbReference type="EC" id="3.4.-.-" evidence="3"/>
<proteinExistence type="predicted"/>
<keyword evidence="1" id="KW-1133">Transmembrane helix</keyword>
<dbReference type="EMBL" id="JAVUPU010000003">
    <property type="protein sequence ID" value="MDT9598680.1"/>
    <property type="molecule type" value="Genomic_DNA"/>
</dbReference>
<feature type="transmembrane region" description="Helical" evidence="1">
    <location>
        <begin position="231"/>
        <end position="248"/>
    </location>
</feature>
<evidence type="ECO:0000256" key="1">
    <source>
        <dbReference type="SAM" id="Phobius"/>
    </source>
</evidence>
<dbReference type="InterPro" id="IPR003675">
    <property type="entry name" value="Rce1/LyrA-like_dom"/>
</dbReference>
<sequence>MIWERLTGQLLSLCVVVLMACVAASFIAMFRRKTVQPIWLLWGLLLVILNATILIFGKAIQQSLPLTSFLEWNWLGKFAATAMTLIAMHFFLRLSAREMGMTLRQNPGSLLPATCGLGLMCAIDWTIAALSPGISRLTVESIAFQALMPSLEEELFFRGILFVLLAKAFADSWSFAGTRIGMAVVMNVLIFGGMHAVSFPELHFAFNTQAFLTSGVFAAVACWMRERTGSLLFPFITHSAVNLGYVFLGSA</sequence>
<feature type="domain" description="CAAX prenyl protease 2/Lysostaphin resistance protein A-like" evidence="2">
    <location>
        <begin position="142"/>
        <end position="243"/>
    </location>
</feature>
<feature type="transmembrane region" description="Helical" evidence="1">
    <location>
        <begin position="39"/>
        <end position="60"/>
    </location>
</feature>
<protein>
    <submittedName>
        <fullName evidence="3">CPBP family intramembrane glutamic endopeptidase</fullName>
        <ecNumber evidence="3">3.4.-.-</ecNumber>
    </submittedName>
</protein>
<feature type="transmembrane region" description="Helical" evidence="1">
    <location>
        <begin position="6"/>
        <end position="27"/>
    </location>
</feature>
<feature type="transmembrane region" description="Helical" evidence="1">
    <location>
        <begin position="72"/>
        <end position="92"/>
    </location>
</feature>
<keyword evidence="1" id="KW-0472">Membrane</keyword>
<evidence type="ECO:0000313" key="4">
    <source>
        <dbReference type="Proteomes" id="UP001259572"/>
    </source>
</evidence>
<name>A0ABU3Q5J2_9SPHN</name>
<gene>
    <name evidence="3" type="ORF">RQX22_06935</name>
</gene>
<accession>A0ABU3Q5J2</accession>
<reference evidence="3 4" key="1">
    <citation type="submission" date="2023-05" db="EMBL/GenBank/DDBJ databases">
        <authorList>
            <person name="Guo Y."/>
        </authorList>
    </citation>
    <scope>NUCLEOTIDE SEQUENCE [LARGE SCALE GENOMIC DNA]</scope>
    <source>
        <strain evidence="3 4">GR2756</strain>
    </source>
</reference>
<keyword evidence="1" id="KW-0812">Transmembrane</keyword>
<keyword evidence="3" id="KW-0378">Hydrolase</keyword>
<dbReference type="Proteomes" id="UP001259572">
    <property type="component" value="Unassembled WGS sequence"/>
</dbReference>
<keyword evidence="4" id="KW-1185">Reference proteome</keyword>
<dbReference type="Pfam" id="PF02517">
    <property type="entry name" value="Rce1-like"/>
    <property type="match status" value="1"/>
</dbReference>